<protein>
    <recommendedName>
        <fullName evidence="5">Glucuronyl hydrolase</fullName>
    </recommendedName>
</protein>
<dbReference type="InterPro" id="IPR008928">
    <property type="entry name" value="6-hairpin_glycosidase_sf"/>
</dbReference>
<accession>A0A1C0ZVR5</accession>
<organism evidence="3 4">
    <name type="scientific">Paenibacillus pectinilyticus</name>
    <dbReference type="NCBI Taxonomy" id="512399"/>
    <lineage>
        <taxon>Bacteria</taxon>
        <taxon>Bacillati</taxon>
        <taxon>Bacillota</taxon>
        <taxon>Bacilli</taxon>
        <taxon>Bacillales</taxon>
        <taxon>Paenibacillaceae</taxon>
        <taxon>Paenibacillus</taxon>
    </lineage>
</organism>
<reference evidence="4" key="1">
    <citation type="submission" date="2016-05" db="EMBL/GenBank/DDBJ databases">
        <title>Paenibacillus oryzae. sp. nov., isolated from the rice root.</title>
        <authorList>
            <person name="Zhang J."/>
            <person name="Zhang X."/>
        </authorList>
    </citation>
    <scope>NUCLEOTIDE SEQUENCE [LARGE SCALE GENOMIC DNA]</scope>
    <source>
        <strain evidence="4">KCTC13222</strain>
    </source>
</reference>
<gene>
    <name evidence="3" type="ORF">A8709_30580</name>
</gene>
<dbReference type="SUPFAM" id="SSF48208">
    <property type="entry name" value="Six-hairpin glycosidases"/>
    <property type="match status" value="1"/>
</dbReference>
<comment type="similarity">
    <text evidence="2">Belongs to the glycosyl hydrolase 88 family.</text>
</comment>
<sequence length="220" mass="24605">MMNLPLLYWASREIADPRYRLIAEIHADTVLREFVLADGSVHHIVCFDPETGERIEALAGQGYAADSAWSRGAAWALYGFALSFTYTGKEKYLIAAKKVAHFFLDHLPADFVPYWDFRLPAEAEGMPRDSSAAAIAASGLLELASLLSEEDGKAYKQSAESILRSLYENYGAWNEDEEGLLLHATGYFAADIYVDAPLIFGDYYYAEALLKLKNNETKPW</sequence>
<dbReference type="STRING" id="512399.A8709_30580"/>
<dbReference type="Gene3D" id="1.50.10.10">
    <property type="match status" value="1"/>
</dbReference>
<evidence type="ECO:0000313" key="3">
    <source>
        <dbReference type="EMBL" id="OCT12193.1"/>
    </source>
</evidence>
<comment type="caution">
    <text evidence="3">The sequence shown here is derived from an EMBL/GenBank/DDBJ whole genome shotgun (WGS) entry which is preliminary data.</text>
</comment>
<evidence type="ECO:0000256" key="1">
    <source>
        <dbReference type="ARBA" id="ARBA00022801"/>
    </source>
</evidence>
<dbReference type="GO" id="GO:0052757">
    <property type="term" value="F:chondroitin hydrolase activity"/>
    <property type="evidence" value="ECO:0007669"/>
    <property type="project" value="TreeGrafter"/>
</dbReference>
<keyword evidence="4" id="KW-1185">Reference proteome</keyword>
<keyword evidence="1" id="KW-0378">Hydrolase</keyword>
<dbReference type="Proteomes" id="UP000093309">
    <property type="component" value="Unassembled WGS sequence"/>
</dbReference>
<dbReference type="PANTHER" id="PTHR36845">
    <property type="entry name" value="HYDROLASE, PUTATIVE (AFU_ORTHOLOGUE AFUA_7G05090)-RELATED"/>
    <property type="match status" value="1"/>
</dbReference>
<dbReference type="GO" id="GO:0000272">
    <property type="term" value="P:polysaccharide catabolic process"/>
    <property type="evidence" value="ECO:0007669"/>
    <property type="project" value="TreeGrafter"/>
</dbReference>
<evidence type="ECO:0000256" key="2">
    <source>
        <dbReference type="ARBA" id="ARBA00038358"/>
    </source>
</evidence>
<evidence type="ECO:0008006" key="5">
    <source>
        <dbReference type="Google" id="ProtNLM"/>
    </source>
</evidence>
<dbReference type="InterPro" id="IPR012341">
    <property type="entry name" value="6hp_glycosidase-like_sf"/>
</dbReference>
<dbReference type="AlphaFoldDB" id="A0A1C0ZVR5"/>
<proteinExistence type="inferred from homology"/>
<dbReference type="PANTHER" id="PTHR36845:SF1">
    <property type="entry name" value="HYDROLASE, PUTATIVE (AFU_ORTHOLOGUE AFUA_7G05090)-RELATED"/>
    <property type="match status" value="1"/>
</dbReference>
<evidence type="ECO:0000313" key="4">
    <source>
        <dbReference type="Proteomes" id="UP000093309"/>
    </source>
</evidence>
<name>A0A1C0ZVR5_9BACL</name>
<dbReference type="InterPro" id="IPR052369">
    <property type="entry name" value="UG_Glycosaminoglycan_Hydrolase"/>
</dbReference>
<dbReference type="EMBL" id="LYPC01000027">
    <property type="protein sequence ID" value="OCT12193.1"/>
    <property type="molecule type" value="Genomic_DNA"/>
</dbReference>